<keyword evidence="3" id="KW-1185">Reference proteome</keyword>
<comment type="caution">
    <text evidence="2">The sequence shown here is derived from an EMBL/GenBank/DDBJ whole genome shotgun (WGS) entry which is preliminary data.</text>
</comment>
<evidence type="ECO:0000256" key="1">
    <source>
        <dbReference type="SAM" id="MobiDB-lite"/>
    </source>
</evidence>
<dbReference type="AlphaFoldDB" id="A0A9Q1LTW5"/>
<dbReference type="EMBL" id="JAJAGQ010000015">
    <property type="protein sequence ID" value="KAJ8541823.1"/>
    <property type="molecule type" value="Genomic_DNA"/>
</dbReference>
<feature type="region of interest" description="Disordered" evidence="1">
    <location>
        <begin position="79"/>
        <end position="99"/>
    </location>
</feature>
<evidence type="ECO:0000313" key="2">
    <source>
        <dbReference type="EMBL" id="KAJ8541823.1"/>
    </source>
</evidence>
<gene>
    <name evidence="2" type="ORF">K7X08_002639</name>
</gene>
<accession>A0A9Q1LTW5</accession>
<feature type="compositionally biased region" description="Acidic residues" evidence="1">
    <location>
        <begin position="1"/>
        <end position="11"/>
    </location>
</feature>
<reference evidence="3" key="1">
    <citation type="journal article" date="2023" name="Proc. Natl. Acad. Sci. U.S.A.">
        <title>Genomic and structural basis for evolution of tropane alkaloid biosynthesis.</title>
        <authorList>
            <person name="Wanga Y.-J."/>
            <person name="Taina T."/>
            <person name="Yua J.-Y."/>
            <person name="Lia J."/>
            <person name="Xua B."/>
            <person name="Chenc J."/>
            <person name="D'Auriad J.C."/>
            <person name="Huanga J.-P."/>
            <person name="Huanga S.-X."/>
        </authorList>
    </citation>
    <scope>NUCLEOTIDE SEQUENCE [LARGE SCALE GENOMIC DNA]</scope>
    <source>
        <strain evidence="3">cv. KIB-2019</strain>
    </source>
</reference>
<proteinExistence type="predicted"/>
<evidence type="ECO:0000313" key="3">
    <source>
        <dbReference type="Proteomes" id="UP001152561"/>
    </source>
</evidence>
<protein>
    <submittedName>
        <fullName evidence="2">Uncharacterized protein</fullName>
    </submittedName>
</protein>
<organism evidence="2 3">
    <name type="scientific">Anisodus acutangulus</name>
    <dbReference type="NCBI Taxonomy" id="402998"/>
    <lineage>
        <taxon>Eukaryota</taxon>
        <taxon>Viridiplantae</taxon>
        <taxon>Streptophyta</taxon>
        <taxon>Embryophyta</taxon>
        <taxon>Tracheophyta</taxon>
        <taxon>Spermatophyta</taxon>
        <taxon>Magnoliopsida</taxon>
        <taxon>eudicotyledons</taxon>
        <taxon>Gunneridae</taxon>
        <taxon>Pentapetalae</taxon>
        <taxon>asterids</taxon>
        <taxon>lamiids</taxon>
        <taxon>Solanales</taxon>
        <taxon>Solanaceae</taxon>
        <taxon>Solanoideae</taxon>
        <taxon>Hyoscyameae</taxon>
        <taxon>Anisodus</taxon>
    </lineage>
</organism>
<feature type="compositionally biased region" description="Polar residues" evidence="1">
    <location>
        <begin position="41"/>
        <end position="61"/>
    </location>
</feature>
<dbReference type="Proteomes" id="UP001152561">
    <property type="component" value="Unassembled WGS sequence"/>
</dbReference>
<name>A0A9Q1LTW5_9SOLA</name>
<sequence>MSDNHEQEEEQNLTLSPQDKDTTIVEQTQKIRSSEAMDSEGQPQVVASGTIDDTSPSSIVVKDNNTLHNMNKENAEMAEAKDLIEGAQDQSSDKENSTR</sequence>
<feature type="region of interest" description="Disordered" evidence="1">
    <location>
        <begin position="1"/>
        <end position="61"/>
    </location>
</feature>